<dbReference type="SUPFAM" id="SSF53335">
    <property type="entry name" value="S-adenosyl-L-methionine-dependent methyltransferases"/>
    <property type="match status" value="1"/>
</dbReference>
<comment type="caution">
    <text evidence="2">The sequence shown here is derived from an EMBL/GenBank/DDBJ whole genome shotgun (WGS) entry which is preliminary data.</text>
</comment>
<evidence type="ECO:0000259" key="1">
    <source>
        <dbReference type="Pfam" id="PF08241"/>
    </source>
</evidence>
<dbReference type="GO" id="GO:0032259">
    <property type="term" value="P:methylation"/>
    <property type="evidence" value="ECO:0007669"/>
    <property type="project" value="UniProtKB-KW"/>
</dbReference>
<dbReference type="AlphaFoldDB" id="A0ABD5YKJ7"/>
<dbReference type="RefSeq" id="WP_390205201.1">
    <property type="nucleotide sequence ID" value="NZ_JBHSZC010000001.1"/>
</dbReference>
<keyword evidence="2" id="KW-0489">Methyltransferase</keyword>
<dbReference type="Pfam" id="PF08241">
    <property type="entry name" value="Methyltransf_11"/>
    <property type="match status" value="1"/>
</dbReference>
<evidence type="ECO:0000313" key="2">
    <source>
        <dbReference type="EMBL" id="MFC7189770.1"/>
    </source>
</evidence>
<sequence>MLWLSEFSYFFCPSRIRLSNARHAGSTRCLPRLRETCPGYDRKGETKPANAYLERPATLSLLPNVQGDRILDAGCGAGHLTTELTDSGATVVGVDVSHTMLTYARPRVPTGEFIQADLGSTLPFPDNSFDGIASSLAFHYVRDWNSLLRDLRRILSTDGWVVFSVQHPHADFEEYDDSVNYHETEQVTATWESFGMAVDVPAYRRPLSAMIEPALDAGFQLDELLEPTPTEAYREADPVSYEYEATHPNFLCVRLLISI</sequence>
<proteinExistence type="predicted"/>
<organism evidence="2 3">
    <name type="scientific">Halocatena marina</name>
    <dbReference type="NCBI Taxonomy" id="2934937"/>
    <lineage>
        <taxon>Archaea</taxon>
        <taxon>Methanobacteriati</taxon>
        <taxon>Methanobacteriota</taxon>
        <taxon>Stenosarchaea group</taxon>
        <taxon>Halobacteria</taxon>
        <taxon>Halobacteriales</taxon>
        <taxon>Natronomonadaceae</taxon>
        <taxon>Halocatena</taxon>
    </lineage>
</organism>
<reference evidence="2 3" key="1">
    <citation type="journal article" date="2019" name="Int. J. Syst. Evol. Microbiol.">
        <title>The Global Catalogue of Microorganisms (GCM) 10K type strain sequencing project: providing services to taxonomists for standard genome sequencing and annotation.</title>
        <authorList>
            <consortium name="The Broad Institute Genomics Platform"/>
            <consortium name="The Broad Institute Genome Sequencing Center for Infectious Disease"/>
            <person name="Wu L."/>
            <person name="Ma J."/>
        </authorList>
    </citation>
    <scope>NUCLEOTIDE SEQUENCE [LARGE SCALE GENOMIC DNA]</scope>
    <source>
        <strain evidence="2 3">RDMS1</strain>
    </source>
</reference>
<dbReference type="Proteomes" id="UP001596417">
    <property type="component" value="Unassembled WGS sequence"/>
</dbReference>
<keyword evidence="2" id="KW-0808">Transferase</keyword>
<feature type="domain" description="Methyltransferase type 11" evidence="1">
    <location>
        <begin position="71"/>
        <end position="163"/>
    </location>
</feature>
<keyword evidence="3" id="KW-1185">Reference proteome</keyword>
<dbReference type="CDD" id="cd02440">
    <property type="entry name" value="AdoMet_MTases"/>
    <property type="match status" value="1"/>
</dbReference>
<dbReference type="EMBL" id="JBHTAX010000001">
    <property type="protein sequence ID" value="MFC7189770.1"/>
    <property type="molecule type" value="Genomic_DNA"/>
</dbReference>
<accession>A0ABD5YKJ7</accession>
<name>A0ABD5YKJ7_9EURY</name>
<protein>
    <submittedName>
        <fullName evidence="2">Class I SAM-dependent methyltransferase</fullName>
        <ecNumber evidence="2">2.1.1.-</ecNumber>
    </submittedName>
</protein>
<dbReference type="Gene3D" id="3.40.50.150">
    <property type="entry name" value="Vaccinia Virus protein VP39"/>
    <property type="match status" value="1"/>
</dbReference>
<dbReference type="InterPro" id="IPR029063">
    <property type="entry name" value="SAM-dependent_MTases_sf"/>
</dbReference>
<dbReference type="EC" id="2.1.1.-" evidence="2"/>
<evidence type="ECO:0000313" key="3">
    <source>
        <dbReference type="Proteomes" id="UP001596417"/>
    </source>
</evidence>
<dbReference type="PANTHER" id="PTHR43861">
    <property type="entry name" value="TRANS-ACONITATE 2-METHYLTRANSFERASE-RELATED"/>
    <property type="match status" value="1"/>
</dbReference>
<gene>
    <name evidence="2" type="ORF">ACFQL7_07790</name>
</gene>
<dbReference type="PANTHER" id="PTHR43861:SF1">
    <property type="entry name" value="TRANS-ACONITATE 2-METHYLTRANSFERASE"/>
    <property type="match status" value="1"/>
</dbReference>
<dbReference type="GO" id="GO:0008168">
    <property type="term" value="F:methyltransferase activity"/>
    <property type="evidence" value="ECO:0007669"/>
    <property type="project" value="UniProtKB-KW"/>
</dbReference>
<dbReference type="InterPro" id="IPR013216">
    <property type="entry name" value="Methyltransf_11"/>
</dbReference>